<comment type="caution">
    <text evidence="20">The sequence shown here is derived from an EMBL/GenBank/DDBJ whole genome shotgun (WGS) entry which is preliminary data.</text>
</comment>
<dbReference type="GO" id="GO:0006650">
    <property type="term" value="P:glycerophospholipid metabolic process"/>
    <property type="evidence" value="ECO:0007669"/>
    <property type="project" value="UniProtKB-UniRule"/>
</dbReference>
<evidence type="ECO:0000256" key="16">
    <source>
        <dbReference type="PIRSR" id="PIRSR000114-3"/>
    </source>
</evidence>
<feature type="binding site" evidence="16">
    <location>
        <begin position="9"/>
        <end position="14"/>
    </location>
    <ligand>
        <name>NAD(+)</name>
        <dbReference type="ChEBI" id="CHEBI:57540"/>
    </ligand>
</feature>
<sequence>MEEFFGVAGAGGWGTALALVMARKGFKVKMWVRSEESFLQIKGERENKRYLPGVILPENIELTRDLEEVAARSKLLVIALPSHAFRDIVSRLKTIISRDSLLVSATKGLEKDTLQRMSQVIEEELGTYFFYRSAVLSGPNHAEEVAREIPSATVVASKKRDVAERAQDVFMSPSFRVYTNPDLVGVELGGALKNIIALGSGISDGLGYGDNTRAALMTRGLLEISRLGVKMGARPLTFAGLAGIGDLIATCTSQHSRNRRAGIMLGEGKKHEEVLQEMKMVVEGIKTSHAAVRLAEIYNIEMPITNEVFQVIFQDKDPRQAVADLMRRVKKNEMEEIVETNIEEW</sequence>
<dbReference type="EMBL" id="QZAA01000198">
    <property type="protein sequence ID" value="RQD74622.1"/>
    <property type="molecule type" value="Genomic_DNA"/>
</dbReference>
<dbReference type="FunFam" id="3.40.50.720:FF:000019">
    <property type="entry name" value="Glycerol-3-phosphate dehydrogenase [NAD(P)+]"/>
    <property type="match status" value="1"/>
</dbReference>
<dbReference type="FunFam" id="1.10.1040.10:FF:000001">
    <property type="entry name" value="Glycerol-3-phosphate dehydrogenase [NAD(P)+]"/>
    <property type="match status" value="1"/>
</dbReference>
<evidence type="ECO:0000256" key="12">
    <source>
        <dbReference type="ARBA" id="ARBA00080511"/>
    </source>
</evidence>
<feature type="binding site" evidence="15">
    <location>
        <position position="107"/>
    </location>
    <ligand>
        <name>substrate</name>
    </ligand>
</feature>
<dbReference type="Pfam" id="PF01210">
    <property type="entry name" value="NAD_Gly3P_dh_N"/>
    <property type="match status" value="1"/>
</dbReference>
<dbReference type="GO" id="GO:0141152">
    <property type="term" value="F:glycerol-3-phosphate dehydrogenase (NAD+) activity"/>
    <property type="evidence" value="ECO:0007669"/>
    <property type="project" value="RHEA"/>
</dbReference>
<dbReference type="SUPFAM" id="SSF51735">
    <property type="entry name" value="NAD(P)-binding Rossmann-fold domains"/>
    <property type="match status" value="1"/>
</dbReference>
<dbReference type="InterPro" id="IPR006168">
    <property type="entry name" value="G3P_DH_NAD-dep"/>
</dbReference>
<evidence type="ECO:0000256" key="6">
    <source>
        <dbReference type="ARBA" id="ARBA00023098"/>
    </source>
</evidence>
<comment type="similarity">
    <text evidence="1 13 17">Belongs to the NAD-dependent glycerol-3-phosphate dehydrogenase family.</text>
</comment>
<feature type="domain" description="Glycerol-3-phosphate dehydrogenase NAD-dependent N-terminal" evidence="18">
    <location>
        <begin position="7"/>
        <end position="162"/>
    </location>
</feature>
<dbReference type="Pfam" id="PF07479">
    <property type="entry name" value="NAD_Gly3P_dh_C"/>
    <property type="match status" value="1"/>
</dbReference>
<dbReference type="GO" id="GO:0046167">
    <property type="term" value="P:glycerol-3-phosphate biosynthetic process"/>
    <property type="evidence" value="ECO:0007669"/>
    <property type="project" value="UniProtKB-UniRule"/>
</dbReference>
<dbReference type="GO" id="GO:0141153">
    <property type="term" value="F:glycerol-3-phosphate dehydrogenase (NADP+) activity"/>
    <property type="evidence" value="ECO:0007669"/>
    <property type="project" value="RHEA"/>
</dbReference>
<dbReference type="InterPro" id="IPR013328">
    <property type="entry name" value="6PGD_dom2"/>
</dbReference>
<feature type="binding site" evidence="13">
    <location>
        <position position="107"/>
    </location>
    <ligand>
        <name>NADPH</name>
        <dbReference type="ChEBI" id="CHEBI:57783"/>
    </ligand>
</feature>
<evidence type="ECO:0000313" key="21">
    <source>
        <dbReference type="Proteomes" id="UP000285138"/>
    </source>
</evidence>
<feature type="binding site" evidence="13">
    <location>
        <position position="138"/>
    </location>
    <ligand>
        <name>sn-glycerol 3-phosphate</name>
        <dbReference type="ChEBI" id="CHEBI:57597"/>
    </ligand>
</feature>
<dbReference type="GO" id="GO:0005829">
    <property type="term" value="C:cytosol"/>
    <property type="evidence" value="ECO:0007669"/>
    <property type="project" value="TreeGrafter"/>
</dbReference>
<evidence type="ECO:0000256" key="11">
    <source>
        <dbReference type="ARBA" id="ARBA00069372"/>
    </source>
</evidence>
<evidence type="ECO:0000256" key="14">
    <source>
        <dbReference type="PIRSR" id="PIRSR000114-1"/>
    </source>
</evidence>
<keyword evidence="3 13" id="KW-0521">NADP</keyword>
<dbReference type="PROSITE" id="PS00957">
    <property type="entry name" value="NAD_G3PDH"/>
    <property type="match status" value="1"/>
</dbReference>
<evidence type="ECO:0000256" key="15">
    <source>
        <dbReference type="PIRSR" id="PIRSR000114-2"/>
    </source>
</evidence>
<evidence type="ECO:0000256" key="4">
    <source>
        <dbReference type="ARBA" id="ARBA00023002"/>
    </source>
</evidence>
<feature type="binding site" evidence="16">
    <location>
        <position position="257"/>
    </location>
    <ligand>
        <name>NAD(+)</name>
        <dbReference type="ChEBI" id="CHEBI:57540"/>
    </ligand>
</feature>
<dbReference type="InterPro" id="IPR036291">
    <property type="entry name" value="NAD(P)-bd_dom_sf"/>
</dbReference>
<dbReference type="InterPro" id="IPR006109">
    <property type="entry name" value="G3P_DH_NAD-dep_C"/>
</dbReference>
<dbReference type="PANTHER" id="PTHR11728">
    <property type="entry name" value="GLYCEROL-3-PHOSPHATE DEHYDROGENASE"/>
    <property type="match status" value="1"/>
</dbReference>
<dbReference type="AlphaFoldDB" id="A0A424YC04"/>
<keyword evidence="8 13" id="KW-1208">Phospholipid metabolism</keyword>
<feature type="binding site" evidence="13">
    <location>
        <position position="193"/>
    </location>
    <ligand>
        <name>sn-glycerol 3-phosphate</name>
        <dbReference type="ChEBI" id="CHEBI:57597"/>
    </ligand>
</feature>
<evidence type="ECO:0000313" key="20">
    <source>
        <dbReference type="EMBL" id="RQD74622.1"/>
    </source>
</evidence>
<keyword evidence="13" id="KW-0963">Cytoplasm</keyword>
<feature type="binding site" evidence="13">
    <location>
        <position position="281"/>
    </location>
    <ligand>
        <name>NADPH</name>
        <dbReference type="ChEBI" id="CHEBI:57783"/>
    </ligand>
</feature>
<dbReference type="GO" id="GO:0005975">
    <property type="term" value="P:carbohydrate metabolic process"/>
    <property type="evidence" value="ECO:0007669"/>
    <property type="project" value="InterPro"/>
</dbReference>
<dbReference type="HAMAP" id="MF_00394">
    <property type="entry name" value="NAD_Glyc3P_dehydrog"/>
    <property type="match status" value="1"/>
</dbReference>
<feature type="binding site" evidence="13">
    <location>
        <position position="33"/>
    </location>
    <ligand>
        <name>NADPH</name>
        <dbReference type="ChEBI" id="CHEBI:57783"/>
    </ligand>
</feature>
<dbReference type="UniPathway" id="UPA00940"/>
<feature type="binding site" evidence="15">
    <location>
        <begin position="257"/>
        <end position="258"/>
    </location>
    <ligand>
        <name>substrate</name>
    </ligand>
</feature>
<comment type="subcellular location">
    <subcellularLocation>
        <location evidence="13">Cytoplasm</location>
    </subcellularLocation>
</comment>
<feature type="binding site" evidence="13">
    <location>
        <position position="50"/>
    </location>
    <ligand>
        <name>NADPH</name>
        <dbReference type="ChEBI" id="CHEBI:57783"/>
    </ligand>
</feature>
<comment type="caution">
    <text evidence="13">Lacks conserved residue(s) required for the propagation of feature annotation.</text>
</comment>
<keyword evidence="6 13" id="KW-0443">Lipid metabolism</keyword>
<protein>
    <recommendedName>
        <fullName evidence="11 13">Glycerol-3-phosphate dehydrogenase [NAD(P)+]</fullName>
        <ecNumber evidence="10 13">1.1.1.94</ecNumber>
    </recommendedName>
    <alternativeName>
        <fullName evidence="13">NAD(P)(+)-dependent glycerol-3-phosphate dehydrogenase</fullName>
    </alternativeName>
    <alternativeName>
        <fullName evidence="12 13">NAD(P)H-dependent dihydroxyacetone-phosphate reductase</fullName>
    </alternativeName>
</protein>
<evidence type="ECO:0000256" key="13">
    <source>
        <dbReference type="HAMAP-Rule" id="MF_00394"/>
    </source>
</evidence>
<evidence type="ECO:0000256" key="10">
    <source>
        <dbReference type="ARBA" id="ARBA00066687"/>
    </source>
</evidence>
<dbReference type="GO" id="GO:0046168">
    <property type="term" value="P:glycerol-3-phosphate catabolic process"/>
    <property type="evidence" value="ECO:0007669"/>
    <property type="project" value="InterPro"/>
</dbReference>
<comment type="pathway">
    <text evidence="13">Membrane lipid metabolism; glycerophospholipid metabolism.</text>
</comment>
<dbReference type="EC" id="1.1.1.94" evidence="10 13"/>
<feature type="binding site" evidence="13">
    <location>
        <position position="256"/>
    </location>
    <ligand>
        <name>sn-glycerol 3-phosphate</name>
        <dbReference type="ChEBI" id="CHEBI:57597"/>
    </ligand>
</feature>
<feature type="active site" description="Proton acceptor" evidence="13 14">
    <location>
        <position position="193"/>
    </location>
</feature>
<evidence type="ECO:0000256" key="3">
    <source>
        <dbReference type="ARBA" id="ARBA00022857"/>
    </source>
</evidence>
<comment type="catalytic activity">
    <reaction evidence="13">
        <text>sn-glycerol 3-phosphate + NAD(+) = dihydroxyacetone phosphate + NADH + H(+)</text>
        <dbReference type="Rhea" id="RHEA:11092"/>
        <dbReference type="ChEBI" id="CHEBI:15378"/>
        <dbReference type="ChEBI" id="CHEBI:57540"/>
        <dbReference type="ChEBI" id="CHEBI:57597"/>
        <dbReference type="ChEBI" id="CHEBI:57642"/>
        <dbReference type="ChEBI" id="CHEBI:57945"/>
        <dbReference type="EC" id="1.1.1.94"/>
    </reaction>
</comment>
<feature type="binding site" evidence="13">
    <location>
        <position position="258"/>
    </location>
    <ligand>
        <name>sn-glycerol 3-phosphate</name>
        <dbReference type="ChEBI" id="CHEBI:57597"/>
    </ligand>
</feature>
<evidence type="ECO:0000256" key="9">
    <source>
        <dbReference type="ARBA" id="ARBA00052716"/>
    </source>
</evidence>
<keyword evidence="4 13" id="KW-0560">Oxidoreductase</keyword>
<evidence type="ECO:0000256" key="7">
    <source>
        <dbReference type="ARBA" id="ARBA00023209"/>
    </source>
</evidence>
<feature type="binding site" evidence="13">
    <location>
        <position position="283"/>
    </location>
    <ligand>
        <name>NADPH</name>
        <dbReference type="ChEBI" id="CHEBI:57783"/>
    </ligand>
</feature>
<dbReference type="InterPro" id="IPR011128">
    <property type="entry name" value="G3P_DH_NAD-dep_N"/>
</dbReference>
<keyword evidence="2 13" id="KW-0444">Lipid biosynthesis</keyword>
<evidence type="ECO:0000256" key="8">
    <source>
        <dbReference type="ARBA" id="ARBA00023264"/>
    </source>
</evidence>
<dbReference type="NCBIfam" id="NF000941">
    <property type="entry name" value="PRK00094.1-3"/>
    <property type="match status" value="1"/>
</dbReference>
<dbReference type="Proteomes" id="UP000285138">
    <property type="component" value="Unassembled WGS sequence"/>
</dbReference>
<dbReference type="InterPro" id="IPR008927">
    <property type="entry name" value="6-PGluconate_DH-like_C_sf"/>
</dbReference>
<feature type="binding site" evidence="13">
    <location>
        <position position="13"/>
    </location>
    <ligand>
        <name>NADPH</name>
        <dbReference type="ChEBI" id="CHEBI:57783"/>
    </ligand>
</feature>
<dbReference type="PRINTS" id="PR00077">
    <property type="entry name" value="GPDHDRGNASE"/>
</dbReference>
<dbReference type="PIRSF" id="PIRSF000114">
    <property type="entry name" value="Glycerol-3-P_dh"/>
    <property type="match status" value="1"/>
</dbReference>
<proteinExistence type="inferred from homology"/>
<feature type="binding site" evidence="13">
    <location>
        <position position="107"/>
    </location>
    <ligand>
        <name>sn-glycerol 3-phosphate</name>
        <dbReference type="ChEBI" id="CHEBI:57597"/>
    </ligand>
</feature>
<evidence type="ECO:0000256" key="2">
    <source>
        <dbReference type="ARBA" id="ARBA00022516"/>
    </source>
</evidence>
<gene>
    <name evidence="13" type="primary">gpsA</name>
    <name evidence="20" type="ORF">D5R97_07525</name>
</gene>
<dbReference type="Gene3D" id="1.10.1040.10">
    <property type="entry name" value="N-(1-d-carboxylethyl)-l-norvaline Dehydrogenase, domain 2"/>
    <property type="match status" value="1"/>
</dbReference>
<dbReference type="SUPFAM" id="SSF48179">
    <property type="entry name" value="6-phosphogluconate dehydrogenase C-terminal domain-like"/>
    <property type="match status" value="1"/>
</dbReference>
<evidence type="ECO:0000256" key="17">
    <source>
        <dbReference type="RuleBase" id="RU000437"/>
    </source>
</evidence>
<dbReference type="NCBIfam" id="NF000942">
    <property type="entry name" value="PRK00094.1-4"/>
    <property type="match status" value="1"/>
</dbReference>
<comment type="catalytic activity">
    <reaction evidence="9">
        <text>sn-glycerol 3-phosphate + NADP(+) = dihydroxyacetone phosphate + NADPH + H(+)</text>
        <dbReference type="Rhea" id="RHEA:11096"/>
        <dbReference type="ChEBI" id="CHEBI:15378"/>
        <dbReference type="ChEBI" id="CHEBI:57597"/>
        <dbReference type="ChEBI" id="CHEBI:57642"/>
        <dbReference type="ChEBI" id="CHEBI:57783"/>
        <dbReference type="ChEBI" id="CHEBI:58349"/>
        <dbReference type="EC" id="1.1.1.94"/>
    </reaction>
    <physiologicalReaction direction="right-to-left" evidence="9">
        <dbReference type="Rhea" id="RHEA:11098"/>
    </physiologicalReaction>
</comment>
<dbReference type="Gene3D" id="3.40.50.720">
    <property type="entry name" value="NAD(P)-binding Rossmann-like Domain"/>
    <property type="match status" value="1"/>
</dbReference>
<feature type="binding site" evidence="13">
    <location>
        <position position="142"/>
    </location>
    <ligand>
        <name>NADPH</name>
        <dbReference type="ChEBI" id="CHEBI:57783"/>
    </ligand>
</feature>
<organism evidence="20 21">
    <name type="scientific">Candidatus Syntrophonatronum acetioxidans</name>
    <dbReference type="NCBI Taxonomy" id="1795816"/>
    <lineage>
        <taxon>Bacteria</taxon>
        <taxon>Bacillati</taxon>
        <taxon>Bacillota</taxon>
        <taxon>Clostridia</taxon>
        <taxon>Eubacteriales</taxon>
        <taxon>Syntrophomonadaceae</taxon>
        <taxon>Candidatus Syntrophonatronum</taxon>
    </lineage>
</organism>
<evidence type="ECO:0000256" key="5">
    <source>
        <dbReference type="ARBA" id="ARBA00023027"/>
    </source>
</evidence>
<feature type="binding site" evidence="13">
    <location>
        <position position="257"/>
    </location>
    <ligand>
        <name>sn-glycerol 3-phosphate</name>
        <dbReference type="ChEBI" id="CHEBI:57597"/>
    </ligand>
</feature>
<dbReference type="GO" id="GO:0051287">
    <property type="term" value="F:NAD binding"/>
    <property type="evidence" value="ECO:0007669"/>
    <property type="project" value="InterPro"/>
</dbReference>
<evidence type="ECO:0000259" key="18">
    <source>
        <dbReference type="Pfam" id="PF01210"/>
    </source>
</evidence>
<keyword evidence="7 13" id="KW-0594">Phospholipid biosynthesis</keyword>
<comment type="function">
    <text evidence="13">Catalyzes the reduction of the glycolytic intermediate dihydroxyacetone phosphate (DHAP) to sn-glycerol 3-phosphate (G3P), the key precursor for phospholipid synthesis.</text>
</comment>
<evidence type="ECO:0000259" key="19">
    <source>
        <dbReference type="Pfam" id="PF07479"/>
    </source>
</evidence>
<dbReference type="PANTHER" id="PTHR11728:SF1">
    <property type="entry name" value="GLYCEROL-3-PHOSPHATE DEHYDROGENASE [NAD(+)] 2, CHLOROPLASTIC"/>
    <property type="match status" value="1"/>
</dbReference>
<dbReference type="GO" id="GO:0008654">
    <property type="term" value="P:phospholipid biosynthetic process"/>
    <property type="evidence" value="ECO:0007669"/>
    <property type="project" value="UniProtKB-KW"/>
</dbReference>
<name>A0A424YC04_9FIRM</name>
<evidence type="ECO:0000256" key="1">
    <source>
        <dbReference type="ARBA" id="ARBA00011009"/>
    </source>
</evidence>
<feature type="domain" description="Glycerol-3-phosphate dehydrogenase NAD-dependent C-terminal" evidence="19">
    <location>
        <begin position="182"/>
        <end position="322"/>
    </location>
</feature>
<dbReference type="NCBIfam" id="NF000940">
    <property type="entry name" value="PRK00094.1-2"/>
    <property type="match status" value="1"/>
</dbReference>
<reference evidence="20 21" key="1">
    <citation type="submission" date="2018-08" db="EMBL/GenBank/DDBJ databases">
        <title>The metabolism and importance of syntrophic acetate oxidation coupled to methane or sulfide production in haloalkaline environments.</title>
        <authorList>
            <person name="Timmers P.H.A."/>
            <person name="Vavourakis C.D."/>
            <person name="Sorokin D.Y."/>
            <person name="Sinninghe Damste J.S."/>
            <person name="Muyzer G."/>
            <person name="Stams A.J.M."/>
            <person name="Plugge C.M."/>
        </authorList>
    </citation>
    <scope>NUCLEOTIDE SEQUENCE [LARGE SCALE GENOMIC DNA]</scope>
    <source>
        <strain evidence="20">MSAO_Bac1</strain>
    </source>
</reference>
<keyword evidence="13" id="KW-0547">Nucleotide-binding</keyword>
<feature type="binding site" evidence="13">
    <location>
        <position position="246"/>
    </location>
    <ligand>
        <name>sn-glycerol 3-phosphate</name>
        <dbReference type="ChEBI" id="CHEBI:57597"/>
    </ligand>
</feature>
<accession>A0A424YC04</accession>
<feature type="binding site" evidence="13">
    <location>
        <position position="257"/>
    </location>
    <ligand>
        <name>NADPH</name>
        <dbReference type="ChEBI" id="CHEBI:57783"/>
    </ligand>
</feature>
<keyword evidence="5 13" id="KW-0520">NAD</keyword>
<feature type="binding site" evidence="16">
    <location>
        <position position="142"/>
    </location>
    <ligand>
        <name>NAD(+)</name>
        <dbReference type="ChEBI" id="CHEBI:57540"/>
    </ligand>
</feature>